<evidence type="ECO:0000313" key="1">
    <source>
        <dbReference type="EMBL" id="KAB2332300.1"/>
    </source>
</evidence>
<protein>
    <submittedName>
        <fullName evidence="1">Uncharacterized protein</fullName>
    </submittedName>
</protein>
<proteinExistence type="predicted"/>
<sequence>MLFSYSPKNKSFQERTLFSIEKIKEQTWKDGYEDSLYQKLGVKNGYVYAILPASENQYADRPESIEYKEFEKMCLDIHIIKSTFMFINN</sequence>
<dbReference type="RefSeq" id="WP_151536031.1">
    <property type="nucleotide sequence ID" value="NZ_WBOS01000009.1"/>
</dbReference>
<dbReference type="EMBL" id="WBOS01000009">
    <property type="protein sequence ID" value="KAB2332300.1"/>
    <property type="molecule type" value="Genomic_DNA"/>
</dbReference>
<accession>A0A6L3V273</accession>
<organism evidence="1 2">
    <name type="scientific">Cytobacillus depressus</name>
    <dbReference type="NCBI Taxonomy" id="1602942"/>
    <lineage>
        <taxon>Bacteria</taxon>
        <taxon>Bacillati</taxon>
        <taxon>Bacillota</taxon>
        <taxon>Bacilli</taxon>
        <taxon>Bacillales</taxon>
        <taxon>Bacillaceae</taxon>
        <taxon>Cytobacillus</taxon>
    </lineage>
</organism>
<reference evidence="1 2" key="1">
    <citation type="journal article" date="2016" name="Antonie Van Leeuwenhoek">
        <title>Bacillus depressus sp. nov., isolated from soil of a sunflower field.</title>
        <authorList>
            <person name="Wei X."/>
            <person name="Xin D."/>
            <person name="Xin Y."/>
            <person name="Zhang H."/>
            <person name="Wang T."/>
            <person name="Zhang J."/>
        </authorList>
    </citation>
    <scope>NUCLEOTIDE SEQUENCE [LARGE SCALE GENOMIC DNA]</scope>
    <source>
        <strain evidence="1 2">BZ1</strain>
    </source>
</reference>
<comment type="caution">
    <text evidence="1">The sequence shown here is derived from an EMBL/GenBank/DDBJ whole genome shotgun (WGS) entry which is preliminary data.</text>
</comment>
<gene>
    <name evidence="1" type="ORF">F7731_17185</name>
</gene>
<dbReference type="Proteomes" id="UP000481030">
    <property type="component" value="Unassembled WGS sequence"/>
</dbReference>
<dbReference type="AlphaFoldDB" id="A0A6L3V273"/>
<dbReference type="OrthoDB" id="1803673at2"/>
<keyword evidence="2" id="KW-1185">Reference proteome</keyword>
<evidence type="ECO:0000313" key="2">
    <source>
        <dbReference type="Proteomes" id="UP000481030"/>
    </source>
</evidence>
<name>A0A6L3V273_9BACI</name>